<name>A0AAN8S1T5_POLSC</name>
<gene>
    <name evidence="1" type="ORF">RUM43_009060</name>
</gene>
<dbReference type="EMBL" id="JAWJWE010000038">
    <property type="protein sequence ID" value="KAK6623208.1"/>
    <property type="molecule type" value="Genomic_DNA"/>
</dbReference>
<dbReference type="Proteomes" id="UP001372834">
    <property type="component" value="Unassembled WGS sequence"/>
</dbReference>
<evidence type="ECO:0000313" key="1">
    <source>
        <dbReference type="EMBL" id="KAK6623208.1"/>
    </source>
</evidence>
<organism evidence="1 2">
    <name type="scientific">Polyplax serrata</name>
    <name type="common">Common mouse louse</name>
    <dbReference type="NCBI Taxonomy" id="468196"/>
    <lineage>
        <taxon>Eukaryota</taxon>
        <taxon>Metazoa</taxon>
        <taxon>Ecdysozoa</taxon>
        <taxon>Arthropoda</taxon>
        <taxon>Hexapoda</taxon>
        <taxon>Insecta</taxon>
        <taxon>Pterygota</taxon>
        <taxon>Neoptera</taxon>
        <taxon>Paraneoptera</taxon>
        <taxon>Psocodea</taxon>
        <taxon>Troctomorpha</taxon>
        <taxon>Phthiraptera</taxon>
        <taxon>Anoplura</taxon>
        <taxon>Polyplacidae</taxon>
        <taxon>Polyplax</taxon>
    </lineage>
</organism>
<protein>
    <submittedName>
        <fullName evidence="1">Uncharacterized protein</fullName>
    </submittedName>
</protein>
<comment type="caution">
    <text evidence="1">The sequence shown here is derived from an EMBL/GenBank/DDBJ whole genome shotgun (WGS) entry which is preliminary data.</text>
</comment>
<evidence type="ECO:0000313" key="2">
    <source>
        <dbReference type="Proteomes" id="UP001372834"/>
    </source>
</evidence>
<proteinExistence type="predicted"/>
<accession>A0AAN8S1T5</accession>
<dbReference type="AlphaFoldDB" id="A0AAN8S1T5"/>
<reference evidence="1 2" key="1">
    <citation type="submission" date="2023-10" db="EMBL/GenBank/DDBJ databases">
        <title>Genomes of two closely related lineages of the louse Polyplax serrata with different host specificities.</title>
        <authorList>
            <person name="Martinu J."/>
            <person name="Tarabai H."/>
            <person name="Stefka J."/>
            <person name="Hypsa V."/>
        </authorList>
    </citation>
    <scope>NUCLEOTIDE SEQUENCE [LARGE SCALE GENOMIC DNA]</scope>
    <source>
        <strain evidence="1">HR10_N</strain>
    </source>
</reference>
<sequence>MQRQWEWWTGNPTEYRLQAKTWAGCGIGSQTVHPEDQSRRQYFVIPTGGTPLSSAPAVDKGVLLRKYEFKRVDETIDSLELPPKQHSKGE</sequence>